<dbReference type="UniPathway" id="UPA00917"/>
<evidence type="ECO:0000256" key="3">
    <source>
        <dbReference type="ARBA" id="ARBA00022752"/>
    </source>
</evidence>
<keyword evidence="3" id="KW-0583">PHB biosynthesis</keyword>
<accession>A0A2A4T854</accession>
<proteinExistence type="predicted"/>
<evidence type="ECO:0000313" key="6">
    <source>
        <dbReference type="Proteomes" id="UP000218113"/>
    </source>
</evidence>
<dbReference type="Pfam" id="PF09712">
    <property type="entry name" value="PHA_synth_III_E"/>
    <property type="match status" value="1"/>
</dbReference>
<comment type="pathway">
    <text evidence="1">Biopolymer metabolism; poly-(R)-3-hydroxybutanoate biosynthesis.</text>
</comment>
<sequence>MSDFVNSWVETQAQFSKQYMDLGNTFMKSMGQQKNDSSSFPDPTTWWKEWMDKQQGMMSGMGASAQSGFWKTPFTNWSGSTPFSFNGMGAGNQAFTSVFSSWLESLKTWTPQSEFSDFQGMFKKQQELFQQSLFKDFPVNSFFSDFQMPAGYQDFWTNMGNSSQQKMTSGMDFAQSLSEILSKTILGDKDSRQEASRLWVDLYQRSLGKYLSPSKLGLGRESNEKVLQGFDLFVDFAQSYAELMSESYGGGVKSIEQVMAKISKISQSGNQLESFKDLFTLWTTESEDVFNKLMQTPAYGELQGKVINSYFKYQQHSQGIIEELLKNSPIATKGEIDQAFREITSLKRMLREFKAEIGELKEEVSALKSSPKVAEPPKSPKSPKPSSKKQ</sequence>
<protein>
    <recommendedName>
        <fullName evidence="2">Poly(3-hydroxyalkanoate) polymerase subunit PhaE</fullName>
    </recommendedName>
</protein>
<dbReference type="InterPro" id="IPR010123">
    <property type="entry name" value="PHA_synth_III_E"/>
</dbReference>
<dbReference type="Proteomes" id="UP000218113">
    <property type="component" value="Unassembled WGS sequence"/>
</dbReference>
<evidence type="ECO:0000256" key="4">
    <source>
        <dbReference type="SAM" id="MobiDB-lite"/>
    </source>
</evidence>
<evidence type="ECO:0000256" key="1">
    <source>
        <dbReference type="ARBA" id="ARBA00004683"/>
    </source>
</evidence>
<gene>
    <name evidence="5" type="ORF">COB67_03355</name>
</gene>
<reference evidence="6" key="1">
    <citation type="submission" date="2017-08" db="EMBL/GenBank/DDBJ databases">
        <title>A dynamic microbial community with high functional redundancy inhabits the cold, oxic subseafloor aquifer.</title>
        <authorList>
            <person name="Tully B.J."/>
            <person name="Wheat C.G."/>
            <person name="Glazer B.T."/>
            <person name="Huber J.A."/>
        </authorList>
    </citation>
    <scope>NUCLEOTIDE SEQUENCE [LARGE SCALE GENOMIC DNA]</scope>
</reference>
<feature type="region of interest" description="Disordered" evidence="4">
    <location>
        <begin position="364"/>
        <end position="390"/>
    </location>
</feature>
<dbReference type="GO" id="GO:0042619">
    <property type="term" value="P:poly-hydroxybutyrate biosynthetic process"/>
    <property type="evidence" value="ECO:0007669"/>
    <property type="project" value="UniProtKB-KW"/>
</dbReference>
<organism evidence="5 6">
    <name type="scientific">SAR324 cluster bacterium</name>
    <dbReference type="NCBI Taxonomy" id="2024889"/>
    <lineage>
        <taxon>Bacteria</taxon>
        <taxon>Deltaproteobacteria</taxon>
        <taxon>SAR324 cluster</taxon>
    </lineage>
</organism>
<dbReference type="EMBL" id="NVSR01000010">
    <property type="protein sequence ID" value="PCI29796.1"/>
    <property type="molecule type" value="Genomic_DNA"/>
</dbReference>
<evidence type="ECO:0000256" key="2">
    <source>
        <dbReference type="ARBA" id="ARBA00019066"/>
    </source>
</evidence>
<comment type="caution">
    <text evidence="5">The sequence shown here is derived from an EMBL/GenBank/DDBJ whole genome shotgun (WGS) entry which is preliminary data.</text>
</comment>
<dbReference type="AlphaFoldDB" id="A0A2A4T854"/>
<evidence type="ECO:0000313" key="5">
    <source>
        <dbReference type="EMBL" id="PCI29796.1"/>
    </source>
</evidence>
<name>A0A2A4T854_9DELT</name>